<dbReference type="EMBL" id="JAQIZZ010000006">
    <property type="protein sequence ID" value="KAJ5538472.1"/>
    <property type="molecule type" value="Genomic_DNA"/>
</dbReference>
<evidence type="ECO:0000313" key="5">
    <source>
        <dbReference type="Proteomes" id="UP001220324"/>
    </source>
</evidence>
<dbReference type="Pfam" id="PF10337">
    <property type="entry name" value="ArAE_2_N"/>
    <property type="match status" value="1"/>
</dbReference>
<feature type="transmembrane region" description="Helical" evidence="2">
    <location>
        <begin position="217"/>
        <end position="237"/>
    </location>
</feature>
<sequence length="650" mass="73245">MTKDNSETTHGDADPGTPSSHRRLSLPAWLDHFNVEDMKIVLRCWVAIWVSSILMFIQPSLNSIGVATFFGPLMLYLIPPTGVLSAYLVNTFFLLLGMCLAWAWGLITMKAALAARPSSQTRAMIEKLNHQVMLESQGSDKSVSWITEKLIHEGFMLDARVTVVFYVMSCIFVYTMARLRVANPKFAPGEVFGNIVMDLFLLYGPTLPSFTGELGKVLVLPGAIGIGLGVASCVLFFPQSTSYSILTKMEEIVETCQTSLQFTRTLLAGGSVQLGQLYSTKAKNIATLKALQPMLSFLPVDISRCRWNTEDIRSLYEPMRQFMAAHVTLLDFHIARAKFEQRINESQSKKTTNEGISEKVALDDSQLREGEDLTLAWEAPELGLLRSQTKESLNRSMTRILPMYSECLCTIEETFRLINTHRWRLSTSSEQPDQVLTQGESLLNRLKFAKRETVNETADLLIECHADIFNEEGSLKSPEFVYPHSLRSLALAMVIEERILQCVEAGEELLKRTLQLSRDRPVERIWFPDGPRYTLSWLLNGVRDIPMSMSFFKTDQNPETANIGRTDPPRFRLTTRIIRNSYHWLTDPAGIYALRMVVVTIATAIPGSLPNTAGFFYREKGLWGSSRPKFAYSSTWLTSCSHFAVVLPEP</sequence>
<proteinExistence type="predicted"/>
<keyword evidence="2" id="KW-0812">Transmembrane</keyword>
<evidence type="ECO:0000256" key="1">
    <source>
        <dbReference type="SAM" id="MobiDB-lite"/>
    </source>
</evidence>
<feature type="region of interest" description="Disordered" evidence="1">
    <location>
        <begin position="1"/>
        <end position="21"/>
    </location>
</feature>
<reference evidence="4 5" key="1">
    <citation type="journal article" date="2023" name="IMA Fungus">
        <title>Comparative genomic study of the Penicillium genus elucidates a diverse pangenome and 15 lateral gene transfer events.</title>
        <authorList>
            <person name="Petersen C."/>
            <person name="Sorensen T."/>
            <person name="Nielsen M.R."/>
            <person name="Sondergaard T.E."/>
            <person name="Sorensen J.L."/>
            <person name="Fitzpatrick D.A."/>
            <person name="Frisvad J.C."/>
            <person name="Nielsen K.L."/>
        </authorList>
    </citation>
    <scope>NUCLEOTIDE SEQUENCE [LARGE SCALE GENOMIC DNA]</scope>
    <source>
        <strain evidence="4 5">IBT 35679</strain>
    </source>
</reference>
<evidence type="ECO:0000256" key="2">
    <source>
        <dbReference type="SAM" id="Phobius"/>
    </source>
</evidence>
<protein>
    <recommendedName>
        <fullName evidence="3">Putative ER transporter 6TM N-terminal domain-containing protein</fullName>
    </recommendedName>
</protein>
<dbReference type="AlphaFoldDB" id="A0AAD6CTH8"/>
<keyword evidence="5" id="KW-1185">Reference proteome</keyword>
<dbReference type="InterPro" id="IPR018823">
    <property type="entry name" value="ArAE_2_N"/>
</dbReference>
<feature type="transmembrane region" description="Helical" evidence="2">
    <location>
        <begin position="159"/>
        <end position="179"/>
    </location>
</feature>
<evidence type="ECO:0000313" key="4">
    <source>
        <dbReference type="EMBL" id="KAJ5538472.1"/>
    </source>
</evidence>
<keyword evidence="2" id="KW-0472">Membrane</keyword>
<comment type="caution">
    <text evidence="4">The sequence shown here is derived from an EMBL/GenBank/DDBJ whole genome shotgun (WGS) entry which is preliminary data.</text>
</comment>
<feature type="transmembrane region" description="Helical" evidence="2">
    <location>
        <begin position="191"/>
        <end position="210"/>
    </location>
</feature>
<dbReference type="PANTHER" id="PTHR37994:SF3">
    <property type="entry name" value="ER TRANSPORTER 6TM N-TERMINAL DOMAIN-CONTAINING PROTEIN"/>
    <property type="match status" value="1"/>
</dbReference>
<feature type="compositionally biased region" description="Basic and acidic residues" evidence="1">
    <location>
        <begin position="1"/>
        <end position="13"/>
    </location>
</feature>
<dbReference type="PANTHER" id="PTHR37994">
    <property type="entry name" value="ARAE_2_N DOMAIN-CONTAINING PROTEIN-RELATED"/>
    <property type="match status" value="1"/>
</dbReference>
<feature type="domain" description="Putative ER transporter 6TM N-terminal" evidence="3">
    <location>
        <begin position="26"/>
        <end position="459"/>
    </location>
</feature>
<organism evidence="4 5">
    <name type="scientific">Penicillium frequentans</name>
    <dbReference type="NCBI Taxonomy" id="3151616"/>
    <lineage>
        <taxon>Eukaryota</taxon>
        <taxon>Fungi</taxon>
        <taxon>Dikarya</taxon>
        <taxon>Ascomycota</taxon>
        <taxon>Pezizomycotina</taxon>
        <taxon>Eurotiomycetes</taxon>
        <taxon>Eurotiomycetidae</taxon>
        <taxon>Eurotiales</taxon>
        <taxon>Aspergillaceae</taxon>
        <taxon>Penicillium</taxon>
    </lineage>
</organism>
<keyword evidence="2" id="KW-1133">Transmembrane helix</keyword>
<accession>A0AAD6CTH8</accession>
<evidence type="ECO:0000259" key="3">
    <source>
        <dbReference type="Pfam" id="PF10337"/>
    </source>
</evidence>
<feature type="transmembrane region" description="Helical" evidence="2">
    <location>
        <begin position="93"/>
        <end position="115"/>
    </location>
</feature>
<dbReference type="Proteomes" id="UP001220324">
    <property type="component" value="Unassembled WGS sequence"/>
</dbReference>
<name>A0AAD6CTH8_9EURO</name>
<gene>
    <name evidence="4" type="ORF">N7494_007951</name>
</gene>